<dbReference type="SMART" id="SM00516">
    <property type="entry name" value="SEC14"/>
    <property type="match status" value="1"/>
</dbReference>
<dbReference type="PROSITE" id="PS50191">
    <property type="entry name" value="CRAL_TRIO"/>
    <property type="match status" value="1"/>
</dbReference>
<proteinExistence type="predicted"/>
<protein>
    <recommendedName>
        <fullName evidence="1">CRAL-TRIO domain-containing protein</fullName>
    </recommendedName>
</protein>
<dbReference type="Gene3D" id="1.10.8.20">
    <property type="entry name" value="N-terminal domain of phosphatidylinositol transfer protein sec14p"/>
    <property type="match status" value="1"/>
</dbReference>
<dbReference type="EMBL" id="JAFNEN010000132">
    <property type="protein sequence ID" value="KAG8193028.1"/>
    <property type="molecule type" value="Genomic_DNA"/>
</dbReference>
<dbReference type="PRINTS" id="PR00180">
    <property type="entry name" value="CRETINALDHBP"/>
</dbReference>
<name>A0AAV6VAB7_9ARAC</name>
<comment type="caution">
    <text evidence="2">The sequence shown here is derived from an EMBL/GenBank/DDBJ whole genome shotgun (WGS) entry which is preliminary data.</text>
</comment>
<dbReference type="PANTHER" id="PTHR10174">
    <property type="entry name" value="ALPHA-TOCOPHEROL TRANSFER PROTEIN-RELATED"/>
    <property type="match status" value="1"/>
</dbReference>
<gene>
    <name evidence="2" type="ORF">JTE90_028145</name>
</gene>
<dbReference type="CDD" id="cd00170">
    <property type="entry name" value="SEC14"/>
    <property type="match status" value="1"/>
</dbReference>
<dbReference type="GO" id="GO:1902936">
    <property type="term" value="F:phosphatidylinositol bisphosphate binding"/>
    <property type="evidence" value="ECO:0007669"/>
    <property type="project" value="TreeGrafter"/>
</dbReference>
<dbReference type="GO" id="GO:0016020">
    <property type="term" value="C:membrane"/>
    <property type="evidence" value="ECO:0007669"/>
    <property type="project" value="TreeGrafter"/>
</dbReference>
<dbReference type="Pfam" id="PF00650">
    <property type="entry name" value="CRAL_TRIO"/>
    <property type="match status" value="1"/>
</dbReference>
<evidence type="ECO:0000259" key="1">
    <source>
        <dbReference type="PROSITE" id="PS50191"/>
    </source>
</evidence>
<organism evidence="2 3">
    <name type="scientific">Oedothorax gibbosus</name>
    <dbReference type="NCBI Taxonomy" id="931172"/>
    <lineage>
        <taxon>Eukaryota</taxon>
        <taxon>Metazoa</taxon>
        <taxon>Ecdysozoa</taxon>
        <taxon>Arthropoda</taxon>
        <taxon>Chelicerata</taxon>
        <taxon>Arachnida</taxon>
        <taxon>Araneae</taxon>
        <taxon>Araneomorphae</taxon>
        <taxon>Entelegynae</taxon>
        <taxon>Araneoidea</taxon>
        <taxon>Linyphiidae</taxon>
        <taxon>Erigoninae</taxon>
        <taxon>Oedothorax</taxon>
    </lineage>
</organism>
<keyword evidence="3" id="KW-1185">Reference proteome</keyword>
<dbReference type="InterPro" id="IPR001251">
    <property type="entry name" value="CRAL-TRIO_dom"/>
</dbReference>
<reference evidence="2 3" key="1">
    <citation type="journal article" date="2022" name="Nat. Ecol. Evol.">
        <title>A masculinizing supergene underlies an exaggerated male reproductive morph in a spider.</title>
        <authorList>
            <person name="Hendrickx F."/>
            <person name="De Corte Z."/>
            <person name="Sonet G."/>
            <person name="Van Belleghem S.M."/>
            <person name="Kostlbacher S."/>
            <person name="Vangestel C."/>
        </authorList>
    </citation>
    <scope>NUCLEOTIDE SEQUENCE [LARGE SCALE GENOMIC DNA]</scope>
    <source>
        <strain evidence="2">W744_W776</strain>
    </source>
</reference>
<evidence type="ECO:0000313" key="3">
    <source>
        <dbReference type="Proteomes" id="UP000827092"/>
    </source>
</evidence>
<dbReference type="InterPro" id="IPR036273">
    <property type="entry name" value="CRAL/TRIO_N_dom_sf"/>
</dbReference>
<dbReference type="InterPro" id="IPR036865">
    <property type="entry name" value="CRAL-TRIO_dom_sf"/>
</dbReference>
<dbReference type="Gene3D" id="1.20.5.1200">
    <property type="entry name" value="Alpha-tocopherol transfer"/>
    <property type="match status" value="1"/>
</dbReference>
<dbReference type="Proteomes" id="UP000827092">
    <property type="component" value="Unassembled WGS sequence"/>
</dbReference>
<dbReference type="AlphaFoldDB" id="A0AAV6VAB7"/>
<dbReference type="Gene3D" id="3.40.525.10">
    <property type="entry name" value="CRAL-TRIO lipid binding domain"/>
    <property type="match status" value="1"/>
</dbReference>
<dbReference type="SUPFAM" id="SSF46938">
    <property type="entry name" value="CRAL/TRIO N-terminal domain"/>
    <property type="match status" value="1"/>
</dbReference>
<accession>A0AAV6VAB7</accession>
<feature type="domain" description="CRAL-TRIO" evidence="1">
    <location>
        <begin position="122"/>
        <end position="265"/>
    </location>
</feature>
<evidence type="ECO:0000313" key="2">
    <source>
        <dbReference type="EMBL" id="KAG8193028.1"/>
    </source>
</evidence>
<dbReference type="SUPFAM" id="SSF52087">
    <property type="entry name" value="CRAL/TRIO domain"/>
    <property type="match status" value="1"/>
</dbReference>
<sequence>MTEEFENSDPDLTYPLSIDYLPDEILAKAEGELNETPENKDRLLRELKIRAESDNETKDINFLDDFLRQFLRQSKYNVSKSFKRLQSFIKFRKQNENIFKNVENITKSIDYQFCTPLPFRCREGCTITLFDYSKWSPSGITVEDLNRIGIIMYHQALRNPLAQVNGFKMIVDWKGSNFTQLRHTPPKSLYLAYKSFVACTPARNKEIHFVNEGAIWQATWTLLKPFMSEKMKKRIIVHSSPEDLLNYFPKHCLPVQYGGDLEDYYMEEWMKEANVQHGTSTLAGQPNTFDN</sequence>
<dbReference type="PANTHER" id="PTHR10174:SF208">
    <property type="entry name" value="CRAL-TRIO DOMAIN-CONTAINING PROTEIN DDB_G0278031"/>
    <property type="match status" value="1"/>
</dbReference>